<protein>
    <submittedName>
        <fullName evidence="2">Plasmid replication, integration and excision activator</fullName>
    </submittedName>
</protein>
<comment type="caution">
    <text evidence="2">The sequence shown here is derived from an EMBL/GenBank/DDBJ whole genome shotgun (WGS) entry which is preliminary data.</text>
</comment>
<sequence length="143" mass="15805">MAMPRKIPVDFGLVFPHGVWAVGEVTPVRDYDRSTRDNIIQAADADTGLLMWQVDVIDGDPEVRKTNRTVSVKICAKVQPVLPEAAPGVPFRPVEFDKLTATPYVDQNGEFSRLAWSYRAMEVRQPSKSRPAPVLAGEQKASA</sequence>
<dbReference type="RefSeq" id="WP_250829034.1">
    <property type="nucleotide sequence ID" value="NZ_JAMOIL010000063.1"/>
</dbReference>
<feature type="region of interest" description="Disordered" evidence="1">
    <location>
        <begin position="123"/>
        <end position="143"/>
    </location>
</feature>
<proteinExistence type="predicted"/>
<organism evidence="2 3">
    <name type="scientific">Nocardioides bruguierae</name>
    <dbReference type="NCBI Taxonomy" id="2945102"/>
    <lineage>
        <taxon>Bacteria</taxon>
        <taxon>Bacillati</taxon>
        <taxon>Actinomycetota</taxon>
        <taxon>Actinomycetes</taxon>
        <taxon>Propionibacteriales</taxon>
        <taxon>Nocardioidaceae</taxon>
        <taxon>Nocardioides</taxon>
    </lineage>
</organism>
<dbReference type="AlphaFoldDB" id="A0A9X2IHS3"/>
<name>A0A9X2IHS3_9ACTN</name>
<evidence type="ECO:0000313" key="2">
    <source>
        <dbReference type="EMBL" id="MCM0622884.1"/>
    </source>
</evidence>
<accession>A0A9X2IHS3</accession>
<dbReference type="EMBL" id="JAMOIL010000063">
    <property type="protein sequence ID" value="MCM0622884.1"/>
    <property type="molecule type" value="Genomic_DNA"/>
</dbReference>
<evidence type="ECO:0000256" key="1">
    <source>
        <dbReference type="SAM" id="MobiDB-lite"/>
    </source>
</evidence>
<keyword evidence="3" id="KW-1185">Reference proteome</keyword>
<reference evidence="2" key="1">
    <citation type="submission" date="2022-05" db="EMBL/GenBank/DDBJ databases">
        <authorList>
            <person name="Tuo L."/>
        </authorList>
    </citation>
    <scope>NUCLEOTIDE SEQUENCE</scope>
    <source>
        <strain evidence="2">BSK12Z-4</strain>
    </source>
</reference>
<evidence type="ECO:0000313" key="3">
    <source>
        <dbReference type="Proteomes" id="UP001139485"/>
    </source>
</evidence>
<gene>
    <name evidence="2" type="ORF">M8330_21595</name>
</gene>
<dbReference type="Proteomes" id="UP001139485">
    <property type="component" value="Unassembled WGS sequence"/>
</dbReference>